<comment type="similarity">
    <text evidence="2">Belongs to the ABC-2 integral membrane protein family.</text>
</comment>
<dbReference type="PANTHER" id="PTHR30413:SF10">
    <property type="entry name" value="CAPSULE POLYSACCHARIDE EXPORT INNER-MEMBRANE PROTEIN CTRC"/>
    <property type="match status" value="1"/>
</dbReference>
<evidence type="ECO:0000313" key="13">
    <source>
        <dbReference type="Proteomes" id="UP001595593"/>
    </source>
</evidence>
<feature type="transmembrane region" description="Helical" evidence="10">
    <location>
        <begin position="72"/>
        <end position="89"/>
    </location>
</feature>
<keyword evidence="7 10" id="KW-1133">Transmembrane helix</keyword>
<name>A0ABV7FYB1_9PROT</name>
<feature type="transmembrane region" description="Helical" evidence="10">
    <location>
        <begin position="237"/>
        <end position="258"/>
    </location>
</feature>
<evidence type="ECO:0000256" key="5">
    <source>
        <dbReference type="ARBA" id="ARBA00022597"/>
    </source>
</evidence>
<evidence type="ECO:0000256" key="4">
    <source>
        <dbReference type="ARBA" id="ARBA00022475"/>
    </source>
</evidence>
<feature type="transmembrane region" description="Helical" evidence="10">
    <location>
        <begin position="147"/>
        <end position="169"/>
    </location>
</feature>
<accession>A0ABV7FYB1</accession>
<sequence length="266" mass="29660">MTVEVPRRAAAGGFQSQINVMAALFMREMLTRFGTSRTGYVWLLAEPMILATAISTMHYASGHELPNGLPIFLFYAMGYTPFLMFRSVVTRGSNAIKGNMSLLFHSRISLLDVMLARNLMEVVICCAVVTVFLTISSVFFGEVPEQPGLLVAGLLMSALLAHGLSMVIASLQVVLEWVEHLVHPFTYLMMPFSATFYMLDSMPPGTRELLLWNPLVHVHELNRWAIFGDRLVAYYDISYLLAWILGLNLLGLAGLRVARPRLSLSD</sequence>
<organism evidence="12 13">
    <name type="scientific">Teichococcus globiformis</name>
    <dbReference type="NCBI Taxonomy" id="2307229"/>
    <lineage>
        <taxon>Bacteria</taxon>
        <taxon>Pseudomonadati</taxon>
        <taxon>Pseudomonadota</taxon>
        <taxon>Alphaproteobacteria</taxon>
        <taxon>Acetobacterales</taxon>
        <taxon>Roseomonadaceae</taxon>
        <taxon>Roseomonas</taxon>
    </lineage>
</organism>
<comment type="subcellular location">
    <subcellularLocation>
        <location evidence="1">Cell membrane</location>
        <topology evidence="1">Multi-pass membrane protein</topology>
    </subcellularLocation>
</comment>
<dbReference type="EMBL" id="JBHRTN010000008">
    <property type="protein sequence ID" value="MFC3125387.1"/>
    <property type="molecule type" value="Genomic_DNA"/>
</dbReference>
<keyword evidence="4" id="KW-1003">Cell membrane</keyword>
<dbReference type="Pfam" id="PF01061">
    <property type="entry name" value="ABC2_membrane"/>
    <property type="match status" value="1"/>
</dbReference>
<protein>
    <submittedName>
        <fullName evidence="12">ABC transporter permease</fullName>
    </submittedName>
</protein>
<keyword evidence="3" id="KW-0813">Transport</keyword>
<evidence type="ECO:0000313" key="12">
    <source>
        <dbReference type="EMBL" id="MFC3125387.1"/>
    </source>
</evidence>
<evidence type="ECO:0000256" key="8">
    <source>
        <dbReference type="ARBA" id="ARBA00023047"/>
    </source>
</evidence>
<dbReference type="PRINTS" id="PR00164">
    <property type="entry name" value="ABC2TRNSPORT"/>
</dbReference>
<dbReference type="PANTHER" id="PTHR30413">
    <property type="entry name" value="INNER MEMBRANE TRANSPORT PERMEASE"/>
    <property type="match status" value="1"/>
</dbReference>
<keyword evidence="13" id="KW-1185">Reference proteome</keyword>
<dbReference type="Proteomes" id="UP001595593">
    <property type="component" value="Unassembled WGS sequence"/>
</dbReference>
<evidence type="ECO:0000259" key="11">
    <source>
        <dbReference type="Pfam" id="PF01061"/>
    </source>
</evidence>
<feature type="domain" description="ABC-2 type transporter transmembrane" evidence="11">
    <location>
        <begin position="22"/>
        <end position="227"/>
    </location>
</feature>
<evidence type="ECO:0000256" key="2">
    <source>
        <dbReference type="ARBA" id="ARBA00007783"/>
    </source>
</evidence>
<evidence type="ECO:0000256" key="1">
    <source>
        <dbReference type="ARBA" id="ARBA00004651"/>
    </source>
</evidence>
<keyword evidence="9 10" id="KW-0472">Membrane</keyword>
<keyword evidence="5" id="KW-0762">Sugar transport</keyword>
<proteinExistence type="inferred from homology"/>
<evidence type="ECO:0000256" key="3">
    <source>
        <dbReference type="ARBA" id="ARBA00022448"/>
    </source>
</evidence>
<evidence type="ECO:0000256" key="9">
    <source>
        <dbReference type="ARBA" id="ARBA00023136"/>
    </source>
</evidence>
<dbReference type="InterPro" id="IPR000412">
    <property type="entry name" value="ABC_2_transport"/>
</dbReference>
<comment type="caution">
    <text evidence="12">The sequence shown here is derived from an EMBL/GenBank/DDBJ whole genome shotgun (WGS) entry which is preliminary data.</text>
</comment>
<dbReference type="RefSeq" id="WP_379596022.1">
    <property type="nucleotide sequence ID" value="NZ_JBHRTN010000008.1"/>
</dbReference>
<keyword evidence="6 10" id="KW-0812">Transmembrane</keyword>
<evidence type="ECO:0000256" key="7">
    <source>
        <dbReference type="ARBA" id="ARBA00022989"/>
    </source>
</evidence>
<feature type="transmembrane region" description="Helical" evidence="10">
    <location>
        <begin position="110"/>
        <end position="135"/>
    </location>
</feature>
<gene>
    <name evidence="12" type="ORF">ACFOD4_09960</name>
</gene>
<keyword evidence="8" id="KW-0625">Polysaccharide transport</keyword>
<feature type="transmembrane region" description="Helical" evidence="10">
    <location>
        <begin position="181"/>
        <end position="199"/>
    </location>
</feature>
<evidence type="ECO:0000256" key="6">
    <source>
        <dbReference type="ARBA" id="ARBA00022692"/>
    </source>
</evidence>
<evidence type="ECO:0000256" key="10">
    <source>
        <dbReference type="SAM" id="Phobius"/>
    </source>
</evidence>
<reference evidence="13" key="1">
    <citation type="journal article" date="2019" name="Int. J. Syst. Evol. Microbiol.">
        <title>The Global Catalogue of Microorganisms (GCM) 10K type strain sequencing project: providing services to taxonomists for standard genome sequencing and annotation.</title>
        <authorList>
            <consortium name="The Broad Institute Genomics Platform"/>
            <consortium name="The Broad Institute Genome Sequencing Center for Infectious Disease"/>
            <person name="Wu L."/>
            <person name="Ma J."/>
        </authorList>
    </citation>
    <scope>NUCLEOTIDE SEQUENCE [LARGE SCALE GENOMIC DNA]</scope>
    <source>
        <strain evidence="13">KCTC 52094</strain>
    </source>
</reference>
<feature type="transmembrane region" description="Helical" evidence="10">
    <location>
        <begin position="39"/>
        <end position="60"/>
    </location>
</feature>
<dbReference type="InterPro" id="IPR013525">
    <property type="entry name" value="ABC2_TM"/>
</dbReference>